<proteinExistence type="predicted"/>
<feature type="domain" description="Carbohydrate kinase PfkB" evidence="3">
    <location>
        <begin position="12"/>
        <end position="306"/>
    </location>
</feature>
<dbReference type="PANTHER" id="PTHR46969:SF1">
    <property type="entry name" value="BIFUNCTIONAL PROTEIN HLDE"/>
    <property type="match status" value="1"/>
</dbReference>
<dbReference type="GO" id="GO:0016773">
    <property type="term" value="F:phosphotransferase activity, alcohol group as acceptor"/>
    <property type="evidence" value="ECO:0007669"/>
    <property type="project" value="InterPro"/>
</dbReference>
<comment type="caution">
    <text evidence="4">The sequence shown here is derived from an EMBL/GenBank/DDBJ whole genome shotgun (WGS) entry which is preliminary data.</text>
</comment>
<dbReference type="Gene3D" id="3.40.1190.20">
    <property type="match status" value="1"/>
</dbReference>
<dbReference type="CDD" id="cd01172">
    <property type="entry name" value="RfaE_like"/>
    <property type="match status" value="1"/>
</dbReference>
<reference evidence="4 5" key="1">
    <citation type="journal article" date="2016" name="Nat. Commun.">
        <title>Thousands of microbial genomes shed light on interconnected biogeochemical processes in an aquifer system.</title>
        <authorList>
            <person name="Anantharaman K."/>
            <person name="Brown C.T."/>
            <person name="Hug L.A."/>
            <person name="Sharon I."/>
            <person name="Castelle C.J."/>
            <person name="Probst A.J."/>
            <person name="Thomas B.C."/>
            <person name="Singh A."/>
            <person name="Wilkins M.J."/>
            <person name="Karaoz U."/>
            <person name="Brodie E.L."/>
            <person name="Williams K.H."/>
            <person name="Hubbard S.S."/>
            <person name="Banfield J.F."/>
        </authorList>
    </citation>
    <scope>NUCLEOTIDE SEQUENCE [LARGE SCALE GENOMIC DNA]</scope>
</reference>
<dbReference type="InterPro" id="IPR029056">
    <property type="entry name" value="Ribokinase-like"/>
</dbReference>
<sequence length="318" mass="34015">MLAQLLNDIRDRRVLVVGDAMLDRYWYGGVERISPEAPVPVIAVTKVDERPGGAANVARNVRAIGARCSLLSVAGDDADAITLERLLHEDRIECSLYRDKLVNTTVKLRVISRNQQLIRIDFESPASKDARVKLLDGYLTCLGEHDVVIVSDYGKGGLGYIQEMITAARAAKVPVVVDPKGDDYSGYRGATLITPNRKEFEQVAGRFRDNAELERKAANLVTTLDLGGLLVTRGEEGMSLIEAGGRSMHLPAHAREVYDVTGAGDSVIACIGCAYAAGGALEDALKLANVAAGIVVGKLGAAVATPEEILHELQLQGG</sequence>
<dbReference type="NCBIfam" id="TIGR02198">
    <property type="entry name" value="rfaE_dom_I"/>
    <property type="match status" value="1"/>
</dbReference>
<protein>
    <recommendedName>
        <fullName evidence="3">Carbohydrate kinase PfkB domain-containing protein</fullName>
    </recommendedName>
</protein>
<dbReference type="InterPro" id="IPR002173">
    <property type="entry name" value="Carboh/pur_kinase_PfkB_CS"/>
</dbReference>
<name>A0A1F6V615_9PROT</name>
<organism evidence="4 5">
    <name type="scientific">Candidatus Muproteobacteria bacterium RBG_16_60_9</name>
    <dbReference type="NCBI Taxonomy" id="1817755"/>
    <lineage>
        <taxon>Bacteria</taxon>
        <taxon>Pseudomonadati</taxon>
        <taxon>Pseudomonadota</taxon>
        <taxon>Candidatus Muproteobacteria</taxon>
    </lineage>
</organism>
<evidence type="ECO:0000313" key="4">
    <source>
        <dbReference type="EMBL" id="OGI65032.1"/>
    </source>
</evidence>
<dbReference type="SUPFAM" id="SSF53613">
    <property type="entry name" value="Ribokinase-like"/>
    <property type="match status" value="1"/>
</dbReference>
<dbReference type="AlphaFoldDB" id="A0A1F6V615"/>
<gene>
    <name evidence="4" type="ORF">A2W18_05585</name>
</gene>
<dbReference type="InterPro" id="IPR011611">
    <property type="entry name" value="PfkB_dom"/>
</dbReference>
<dbReference type="Pfam" id="PF00294">
    <property type="entry name" value="PfkB"/>
    <property type="match status" value="1"/>
</dbReference>
<dbReference type="GO" id="GO:0033786">
    <property type="term" value="F:heptose-1-phosphate adenylyltransferase activity"/>
    <property type="evidence" value="ECO:0007669"/>
    <property type="project" value="TreeGrafter"/>
</dbReference>
<accession>A0A1F6V615</accession>
<dbReference type="Proteomes" id="UP000179076">
    <property type="component" value="Unassembled WGS sequence"/>
</dbReference>
<dbReference type="InterPro" id="IPR011913">
    <property type="entry name" value="RfaE_dom_I"/>
</dbReference>
<dbReference type="GO" id="GO:0033785">
    <property type="term" value="F:heptose 7-phosphate kinase activity"/>
    <property type="evidence" value="ECO:0007669"/>
    <property type="project" value="TreeGrafter"/>
</dbReference>
<evidence type="ECO:0000256" key="2">
    <source>
        <dbReference type="ARBA" id="ARBA00022777"/>
    </source>
</evidence>
<dbReference type="PROSITE" id="PS00583">
    <property type="entry name" value="PFKB_KINASES_1"/>
    <property type="match status" value="1"/>
</dbReference>
<evidence type="ECO:0000256" key="1">
    <source>
        <dbReference type="ARBA" id="ARBA00022679"/>
    </source>
</evidence>
<keyword evidence="1" id="KW-0808">Transferase</keyword>
<dbReference type="GO" id="GO:0005829">
    <property type="term" value="C:cytosol"/>
    <property type="evidence" value="ECO:0007669"/>
    <property type="project" value="TreeGrafter"/>
</dbReference>
<dbReference type="FunFam" id="3.40.1190.20:FF:000002">
    <property type="entry name" value="Bifunctional protein HldE"/>
    <property type="match status" value="1"/>
</dbReference>
<evidence type="ECO:0000313" key="5">
    <source>
        <dbReference type="Proteomes" id="UP000179076"/>
    </source>
</evidence>
<dbReference type="EMBL" id="MFSP01000113">
    <property type="protein sequence ID" value="OGI65032.1"/>
    <property type="molecule type" value="Genomic_DNA"/>
</dbReference>
<dbReference type="PANTHER" id="PTHR46969">
    <property type="entry name" value="BIFUNCTIONAL PROTEIN HLDE"/>
    <property type="match status" value="1"/>
</dbReference>
<keyword evidence="2" id="KW-0418">Kinase</keyword>
<evidence type="ECO:0000259" key="3">
    <source>
        <dbReference type="Pfam" id="PF00294"/>
    </source>
</evidence>